<name>A0A8S3DNJ6_9BILA</name>
<dbReference type="InterPro" id="IPR026983">
    <property type="entry name" value="DHC"/>
</dbReference>
<dbReference type="InterPro" id="IPR027417">
    <property type="entry name" value="P-loop_NTPase"/>
</dbReference>
<sequence>SLVGTLGEPVVIRAWNIAGLPSDSFSIENGIILSNSRRWPLMIDPQGQANKWIK</sequence>
<dbReference type="AlphaFoldDB" id="A0A8S3DNJ6"/>
<reference evidence="2" key="1">
    <citation type="submission" date="2021-02" db="EMBL/GenBank/DDBJ databases">
        <authorList>
            <person name="Nowell W R."/>
        </authorList>
    </citation>
    <scope>NUCLEOTIDE SEQUENCE</scope>
</reference>
<proteinExistence type="predicted"/>
<dbReference type="GO" id="GO:0007018">
    <property type="term" value="P:microtubule-based movement"/>
    <property type="evidence" value="ECO:0007669"/>
    <property type="project" value="InterPro"/>
</dbReference>
<comment type="caution">
    <text evidence="2">The sequence shown here is derived from an EMBL/GenBank/DDBJ whole genome shotgun (WGS) entry which is preliminary data.</text>
</comment>
<dbReference type="EMBL" id="CAJOBI010215398">
    <property type="protein sequence ID" value="CAF5028300.1"/>
    <property type="molecule type" value="Genomic_DNA"/>
</dbReference>
<evidence type="ECO:0000313" key="2">
    <source>
        <dbReference type="EMBL" id="CAF5028300.1"/>
    </source>
</evidence>
<protein>
    <recommendedName>
        <fullName evidence="1">Dynein heavy chain ATP-binding dynein motor region domain-containing protein</fullName>
    </recommendedName>
</protein>
<dbReference type="InterPro" id="IPR035706">
    <property type="entry name" value="AAA_9"/>
</dbReference>
<dbReference type="PANTHER" id="PTHR22878">
    <property type="entry name" value="DYNEIN HEAVY CHAIN 6, AXONEMAL-LIKE-RELATED"/>
    <property type="match status" value="1"/>
</dbReference>
<dbReference type="GO" id="GO:0051959">
    <property type="term" value="F:dynein light intermediate chain binding"/>
    <property type="evidence" value="ECO:0007669"/>
    <property type="project" value="InterPro"/>
</dbReference>
<gene>
    <name evidence="2" type="ORF">SMN809_LOCUS57985</name>
</gene>
<dbReference type="Gene3D" id="3.40.50.300">
    <property type="entry name" value="P-loop containing nucleotide triphosphate hydrolases"/>
    <property type="match status" value="1"/>
</dbReference>
<feature type="domain" description="Dynein heavy chain ATP-binding dynein motor region" evidence="1">
    <location>
        <begin position="13"/>
        <end position="54"/>
    </location>
</feature>
<dbReference type="FunFam" id="3.40.50.300:FF:004788">
    <property type="entry name" value="Uncharacterized protein"/>
    <property type="match status" value="1"/>
</dbReference>
<dbReference type="Pfam" id="PF12781">
    <property type="entry name" value="AAA_9"/>
    <property type="match status" value="1"/>
</dbReference>
<accession>A0A8S3DNJ6</accession>
<feature type="non-terminal residue" evidence="2">
    <location>
        <position position="54"/>
    </location>
</feature>
<dbReference type="GO" id="GO:0045505">
    <property type="term" value="F:dynein intermediate chain binding"/>
    <property type="evidence" value="ECO:0007669"/>
    <property type="project" value="InterPro"/>
</dbReference>
<organism evidence="2 3">
    <name type="scientific">Rotaria magnacalcarata</name>
    <dbReference type="NCBI Taxonomy" id="392030"/>
    <lineage>
        <taxon>Eukaryota</taxon>
        <taxon>Metazoa</taxon>
        <taxon>Spiralia</taxon>
        <taxon>Gnathifera</taxon>
        <taxon>Rotifera</taxon>
        <taxon>Eurotatoria</taxon>
        <taxon>Bdelloidea</taxon>
        <taxon>Philodinida</taxon>
        <taxon>Philodinidae</taxon>
        <taxon>Rotaria</taxon>
    </lineage>
</organism>
<evidence type="ECO:0000313" key="3">
    <source>
        <dbReference type="Proteomes" id="UP000676336"/>
    </source>
</evidence>
<dbReference type="GO" id="GO:0030286">
    <property type="term" value="C:dynein complex"/>
    <property type="evidence" value="ECO:0007669"/>
    <property type="project" value="InterPro"/>
</dbReference>
<dbReference type="PANTHER" id="PTHR22878:SF70">
    <property type="entry name" value="DYNEIN HEAVY CHAIN 2, AXONEMAL"/>
    <property type="match status" value="1"/>
</dbReference>
<evidence type="ECO:0000259" key="1">
    <source>
        <dbReference type="Pfam" id="PF12781"/>
    </source>
</evidence>
<feature type="non-terminal residue" evidence="2">
    <location>
        <position position="1"/>
    </location>
</feature>
<dbReference type="Proteomes" id="UP000676336">
    <property type="component" value="Unassembled WGS sequence"/>
</dbReference>